<keyword evidence="3" id="KW-0472">Membrane</keyword>
<keyword evidence="3" id="KW-1133">Transmembrane helix</keyword>
<name>A0A2R6QIC7_ACTCC</name>
<dbReference type="PANTHER" id="PTHR22999">
    <property type="entry name" value="PX SERINE/THREONINE KINASE PXK"/>
    <property type="match status" value="1"/>
</dbReference>
<dbReference type="PANTHER" id="PTHR22999:SF28">
    <property type="entry name" value="PHOX (PX) DOMAIN-CONTAINING PROTEIN"/>
    <property type="match status" value="1"/>
</dbReference>
<dbReference type="EMBL" id="NKQK01000016">
    <property type="protein sequence ID" value="PSS08371.1"/>
    <property type="molecule type" value="Genomic_DNA"/>
</dbReference>
<feature type="transmembrane region" description="Helical" evidence="3">
    <location>
        <begin position="137"/>
        <end position="157"/>
    </location>
</feature>
<accession>A0A2R6QIC7</accession>
<keyword evidence="3" id="KW-0812">Transmembrane</keyword>
<dbReference type="Pfam" id="PF08628">
    <property type="entry name" value="Nexin_C"/>
    <property type="match status" value="1"/>
</dbReference>
<sequence>KVKKGSEADDLQASSQSLVDAATDPTIPTEWVPPNASVPILDLVDVIFQLHDGEWIRRKAFWVTKHVLQLGMGDAFDDWLIEKIQVLRRGTVVASGIRKIEQVIVDNLLELNKAPAALVGLIGRKEYEHCAKEQIQVVRLFLVVVCSKLGVVALLLMQSSVGLKHLTFDLLEVLLLSAFPGDGLCFPAIA</sequence>
<evidence type="ECO:0000256" key="1">
    <source>
        <dbReference type="ARBA" id="ARBA00004496"/>
    </source>
</evidence>
<organism evidence="5 6">
    <name type="scientific">Actinidia chinensis var. chinensis</name>
    <name type="common">Chinese soft-hair kiwi</name>
    <dbReference type="NCBI Taxonomy" id="1590841"/>
    <lineage>
        <taxon>Eukaryota</taxon>
        <taxon>Viridiplantae</taxon>
        <taxon>Streptophyta</taxon>
        <taxon>Embryophyta</taxon>
        <taxon>Tracheophyta</taxon>
        <taxon>Spermatophyta</taxon>
        <taxon>Magnoliopsida</taxon>
        <taxon>eudicotyledons</taxon>
        <taxon>Gunneridae</taxon>
        <taxon>Pentapetalae</taxon>
        <taxon>asterids</taxon>
        <taxon>Ericales</taxon>
        <taxon>Actinidiaceae</taxon>
        <taxon>Actinidia</taxon>
    </lineage>
</organism>
<reference evidence="5 6" key="1">
    <citation type="submission" date="2017-07" db="EMBL/GenBank/DDBJ databases">
        <title>An improved, manually edited Actinidia chinensis var. chinensis (kiwifruit) genome highlights the challenges associated with draft genomes and gene prediction in plants.</title>
        <authorList>
            <person name="Pilkington S."/>
            <person name="Crowhurst R."/>
            <person name="Hilario E."/>
            <person name="Nardozza S."/>
            <person name="Fraser L."/>
            <person name="Peng Y."/>
            <person name="Gunaseelan K."/>
            <person name="Simpson R."/>
            <person name="Tahir J."/>
            <person name="Deroles S."/>
            <person name="Templeton K."/>
            <person name="Luo Z."/>
            <person name="Davy M."/>
            <person name="Cheng C."/>
            <person name="Mcneilage M."/>
            <person name="Scaglione D."/>
            <person name="Liu Y."/>
            <person name="Zhang Q."/>
            <person name="Datson P."/>
            <person name="De Silva N."/>
            <person name="Gardiner S."/>
            <person name="Bassett H."/>
            <person name="Chagne D."/>
            <person name="Mccallum J."/>
            <person name="Dzierzon H."/>
            <person name="Deng C."/>
            <person name="Wang Y.-Y."/>
            <person name="Barron N."/>
            <person name="Manako K."/>
            <person name="Bowen J."/>
            <person name="Foster T."/>
            <person name="Erridge Z."/>
            <person name="Tiffin H."/>
            <person name="Waite C."/>
            <person name="Davies K."/>
            <person name="Grierson E."/>
            <person name="Laing W."/>
            <person name="Kirk R."/>
            <person name="Chen X."/>
            <person name="Wood M."/>
            <person name="Montefiori M."/>
            <person name="Brummell D."/>
            <person name="Schwinn K."/>
            <person name="Catanach A."/>
            <person name="Fullerton C."/>
            <person name="Li D."/>
            <person name="Meiyalaghan S."/>
            <person name="Nieuwenhuizen N."/>
            <person name="Read N."/>
            <person name="Prakash R."/>
            <person name="Hunter D."/>
            <person name="Zhang H."/>
            <person name="Mckenzie M."/>
            <person name="Knabel M."/>
            <person name="Harris A."/>
            <person name="Allan A."/>
            <person name="Chen A."/>
            <person name="Janssen B."/>
            <person name="Plunkett B."/>
            <person name="Dwamena C."/>
            <person name="Voogd C."/>
            <person name="Leif D."/>
            <person name="Lafferty D."/>
            <person name="Souleyre E."/>
            <person name="Varkonyi-Gasic E."/>
            <person name="Gambi F."/>
            <person name="Hanley J."/>
            <person name="Yao J.-L."/>
            <person name="Cheung J."/>
            <person name="David K."/>
            <person name="Warren B."/>
            <person name="Marsh K."/>
            <person name="Snowden K."/>
            <person name="Lin-Wang K."/>
            <person name="Brian L."/>
            <person name="Martinez-Sanchez M."/>
            <person name="Wang M."/>
            <person name="Ileperuma N."/>
            <person name="Macnee N."/>
            <person name="Campin R."/>
            <person name="Mcatee P."/>
            <person name="Drummond R."/>
            <person name="Espley R."/>
            <person name="Ireland H."/>
            <person name="Wu R."/>
            <person name="Atkinson R."/>
            <person name="Karunairetnam S."/>
            <person name="Bulley S."/>
            <person name="Chunkath S."/>
            <person name="Hanley Z."/>
            <person name="Storey R."/>
            <person name="Thrimawithana A."/>
            <person name="Thomson S."/>
            <person name="David C."/>
            <person name="Testolin R."/>
        </authorList>
    </citation>
    <scope>NUCLEOTIDE SEQUENCE [LARGE SCALE GENOMIC DNA]</scope>
    <source>
        <strain evidence="6">cv. Red5</strain>
        <tissue evidence="5">Young leaf</tissue>
    </source>
</reference>
<comment type="subcellular location">
    <subcellularLocation>
        <location evidence="1">Cytoplasm</location>
    </subcellularLocation>
</comment>
<comment type="caution">
    <text evidence="5">The sequence shown here is derived from an EMBL/GenBank/DDBJ whole genome shotgun (WGS) entry which is preliminary data.</text>
</comment>
<evidence type="ECO:0000256" key="3">
    <source>
        <dbReference type="SAM" id="Phobius"/>
    </source>
</evidence>
<evidence type="ECO:0000313" key="6">
    <source>
        <dbReference type="Proteomes" id="UP000241394"/>
    </source>
</evidence>
<dbReference type="STRING" id="1590841.A0A2R6QIC7"/>
<gene>
    <name evidence="5" type="ORF">CEY00_Acc18707</name>
</gene>
<dbReference type="InterPro" id="IPR051837">
    <property type="entry name" value="SortingNexin/PXDomain-PKLike"/>
</dbReference>
<dbReference type="AlphaFoldDB" id="A0A2R6QIC7"/>
<dbReference type="InParanoid" id="A0A2R6QIC7"/>
<keyword evidence="6" id="KW-1185">Reference proteome</keyword>
<dbReference type="Gramene" id="PSS08371">
    <property type="protein sequence ID" value="PSS08371"/>
    <property type="gene ID" value="CEY00_Acc18707"/>
</dbReference>
<dbReference type="GO" id="GO:0005737">
    <property type="term" value="C:cytoplasm"/>
    <property type="evidence" value="ECO:0007669"/>
    <property type="project" value="UniProtKB-SubCell"/>
</dbReference>
<dbReference type="OrthoDB" id="120967at2759"/>
<evidence type="ECO:0000313" key="5">
    <source>
        <dbReference type="EMBL" id="PSS08371.1"/>
    </source>
</evidence>
<feature type="non-terminal residue" evidence="5">
    <location>
        <position position="1"/>
    </location>
</feature>
<dbReference type="InterPro" id="IPR013937">
    <property type="entry name" value="Sorting_nexin_C"/>
</dbReference>
<keyword evidence="2" id="KW-0963">Cytoplasm</keyword>
<feature type="domain" description="Sorting nexin C-terminal" evidence="4">
    <location>
        <begin position="55"/>
        <end position="102"/>
    </location>
</feature>
<protein>
    <submittedName>
        <fullName evidence="5">Glucan 1,3-beta-glucosidase A</fullName>
    </submittedName>
</protein>
<proteinExistence type="predicted"/>
<evidence type="ECO:0000256" key="2">
    <source>
        <dbReference type="ARBA" id="ARBA00022490"/>
    </source>
</evidence>
<dbReference type="Proteomes" id="UP000241394">
    <property type="component" value="Chromosome LG16"/>
</dbReference>
<reference evidence="6" key="2">
    <citation type="journal article" date="2018" name="BMC Genomics">
        <title>A manually annotated Actinidia chinensis var. chinensis (kiwifruit) genome highlights the challenges associated with draft genomes and gene prediction in plants.</title>
        <authorList>
            <person name="Pilkington S.M."/>
            <person name="Crowhurst R."/>
            <person name="Hilario E."/>
            <person name="Nardozza S."/>
            <person name="Fraser L."/>
            <person name="Peng Y."/>
            <person name="Gunaseelan K."/>
            <person name="Simpson R."/>
            <person name="Tahir J."/>
            <person name="Deroles S.C."/>
            <person name="Templeton K."/>
            <person name="Luo Z."/>
            <person name="Davy M."/>
            <person name="Cheng C."/>
            <person name="McNeilage M."/>
            <person name="Scaglione D."/>
            <person name="Liu Y."/>
            <person name="Zhang Q."/>
            <person name="Datson P."/>
            <person name="De Silva N."/>
            <person name="Gardiner S.E."/>
            <person name="Bassett H."/>
            <person name="Chagne D."/>
            <person name="McCallum J."/>
            <person name="Dzierzon H."/>
            <person name="Deng C."/>
            <person name="Wang Y.Y."/>
            <person name="Barron L."/>
            <person name="Manako K."/>
            <person name="Bowen J."/>
            <person name="Foster T.M."/>
            <person name="Erridge Z.A."/>
            <person name="Tiffin H."/>
            <person name="Waite C.N."/>
            <person name="Davies K.M."/>
            <person name="Grierson E.P."/>
            <person name="Laing W.A."/>
            <person name="Kirk R."/>
            <person name="Chen X."/>
            <person name="Wood M."/>
            <person name="Montefiori M."/>
            <person name="Brummell D.A."/>
            <person name="Schwinn K.E."/>
            <person name="Catanach A."/>
            <person name="Fullerton C."/>
            <person name="Li D."/>
            <person name="Meiyalaghan S."/>
            <person name="Nieuwenhuizen N."/>
            <person name="Read N."/>
            <person name="Prakash R."/>
            <person name="Hunter D."/>
            <person name="Zhang H."/>
            <person name="McKenzie M."/>
            <person name="Knabel M."/>
            <person name="Harris A."/>
            <person name="Allan A.C."/>
            <person name="Gleave A."/>
            <person name="Chen A."/>
            <person name="Janssen B.J."/>
            <person name="Plunkett B."/>
            <person name="Ampomah-Dwamena C."/>
            <person name="Voogd C."/>
            <person name="Leif D."/>
            <person name="Lafferty D."/>
            <person name="Souleyre E.J.F."/>
            <person name="Varkonyi-Gasic E."/>
            <person name="Gambi F."/>
            <person name="Hanley J."/>
            <person name="Yao J.L."/>
            <person name="Cheung J."/>
            <person name="David K.M."/>
            <person name="Warren B."/>
            <person name="Marsh K."/>
            <person name="Snowden K.C."/>
            <person name="Lin-Wang K."/>
            <person name="Brian L."/>
            <person name="Martinez-Sanchez M."/>
            <person name="Wang M."/>
            <person name="Ileperuma N."/>
            <person name="Macnee N."/>
            <person name="Campin R."/>
            <person name="McAtee P."/>
            <person name="Drummond R.S.M."/>
            <person name="Espley R.V."/>
            <person name="Ireland H.S."/>
            <person name="Wu R."/>
            <person name="Atkinson R.G."/>
            <person name="Karunairetnam S."/>
            <person name="Bulley S."/>
            <person name="Chunkath S."/>
            <person name="Hanley Z."/>
            <person name="Storey R."/>
            <person name="Thrimawithana A.H."/>
            <person name="Thomson S."/>
            <person name="David C."/>
            <person name="Testolin R."/>
            <person name="Huang H."/>
            <person name="Hellens R.P."/>
            <person name="Schaffer R.J."/>
        </authorList>
    </citation>
    <scope>NUCLEOTIDE SEQUENCE [LARGE SCALE GENOMIC DNA]</scope>
    <source>
        <strain evidence="6">cv. Red5</strain>
    </source>
</reference>
<evidence type="ECO:0000259" key="4">
    <source>
        <dbReference type="Pfam" id="PF08628"/>
    </source>
</evidence>